<dbReference type="HOGENOM" id="CLU_1109866_0_0_0"/>
<evidence type="ECO:0000313" key="2">
    <source>
        <dbReference type="Proteomes" id="UP000002008"/>
    </source>
</evidence>
<organism evidence="1 2">
    <name type="scientific">Chloroflexus aurantiacus (strain ATCC 29366 / DSM 635 / J-10-fl)</name>
    <dbReference type="NCBI Taxonomy" id="324602"/>
    <lineage>
        <taxon>Bacteria</taxon>
        <taxon>Bacillati</taxon>
        <taxon>Chloroflexota</taxon>
        <taxon>Chloroflexia</taxon>
        <taxon>Chloroflexales</taxon>
        <taxon>Chloroflexineae</taxon>
        <taxon>Chloroflexaceae</taxon>
        <taxon>Chloroflexus</taxon>
    </lineage>
</organism>
<dbReference type="KEGG" id="cau:Caur_3349"/>
<dbReference type="InParanoid" id="A9WJR9"/>
<evidence type="ECO:0000313" key="1">
    <source>
        <dbReference type="EMBL" id="ABY36535.1"/>
    </source>
</evidence>
<gene>
    <name evidence="1" type="ordered locus">Caur_3349</name>
</gene>
<keyword evidence="2" id="KW-1185">Reference proteome</keyword>
<proteinExistence type="predicted"/>
<dbReference type="EnsemblBacteria" id="ABY36535">
    <property type="protein sequence ID" value="ABY36535"/>
    <property type="gene ID" value="Caur_3349"/>
</dbReference>
<dbReference type="PATRIC" id="fig|324602.8.peg.3770"/>
<dbReference type="STRING" id="324602.Caur_3349"/>
<protein>
    <recommendedName>
        <fullName evidence="3">DUF4037 domain-containing protein</fullName>
    </recommendedName>
</protein>
<reference evidence="2" key="1">
    <citation type="journal article" date="2011" name="BMC Genomics">
        <title>Complete genome sequence of the filamentous anoxygenic phototrophic bacterium Chloroflexus aurantiacus.</title>
        <authorList>
            <person name="Tang K.H."/>
            <person name="Barry K."/>
            <person name="Chertkov O."/>
            <person name="Dalin E."/>
            <person name="Han C.S."/>
            <person name="Hauser L.J."/>
            <person name="Honchak B.M."/>
            <person name="Karbach L.E."/>
            <person name="Land M.L."/>
            <person name="Lapidus A."/>
            <person name="Larimer F.W."/>
            <person name="Mikhailova N."/>
            <person name="Pitluck S."/>
            <person name="Pierson B.K."/>
            <person name="Blankenship R.E."/>
        </authorList>
    </citation>
    <scope>NUCLEOTIDE SEQUENCE [LARGE SCALE GENOMIC DNA]</scope>
    <source>
        <strain evidence="2">ATCC 29366 / DSM 635 / J-10-fl</strain>
    </source>
</reference>
<dbReference type="AlphaFoldDB" id="A9WJR9"/>
<evidence type="ECO:0008006" key="3">
    <source>
        <dbReference type="Google" id="ProtNLM"/>
    </source>
</evidence>
<dbReference type="RefSeq" id="WP_012259188.1">
    <property type="nucleotide sequence ID" value="NC_010175.1"/>
</dbReference>
<dbReference type="EMBL" id="CP000909">
    <property type="protein sequence ID" value="ABY36535.1"/>
    <property type="molecule type" value="Genomic_DNA"/>
</dbReference>
<name>A9WJR9_CHLAA</name>
<accession>A9WJR9</accession>
<sequence length="250" mass="28089">MEYTTRQSIARELCERLARLAGAPLVVGGMLAPETPLTDFDPLELLVVADSTVQYTQQSFMLQGIPVTIHTIGLAALESLLREPDLRWPQWLCWLDLLQPLVGNADRVQDWLAQARTVPEPAFYRSILPYLPQLVFPRYSELRAAAVRREEQVGMLLVPTILTEMYTALCLINRCWPTRRLAAGLGESFAFSLQPRDWPSLAMALIAARELEEIGRLAGTLVGNYWQLLIRCGLNIEHHQTAASAPLSLR</sequence>
<dbReference type="Proteomes" id="UP000002008">
    <property type="component" value="Chromosome"/>
</dbReference>